<protein>
    <submittedName>
        <fullName evidence="2">DNA-directed DNA polymerase</fullName>
    </submittedName>
</protein>
<dbReference type="PANTHER" id="PTHR33568:SF3">
    <property type="entry name" value="DNA-DIRECTED DNA POLYMERASE"/>
    <property type="match status" value="1"/>
</dbReference>
<dbReference type="AlphaFoldDB" id="A0A915DPC1"/>
<dbReference type="PANTHER" id="PTHR33568">
    <property type="entry name" value="DNA POLYMERASE"/>
    <property type="match status" value="1"/>
</dbReference>
<sequence>MQDTTEPSSIWSRTHGDGTRLFDIEYPGMYRVVAFDTNPQLRPFFKGPNGRRFEVPVYLDNGHFDGLKRINTFFRVRNYCVDCEGPYDRDVKAQAKLCFPLYCLYWMGPDYPCQPEPGVFLICKECNRSFRNMHCYTNHQQNGRCDLFKVCALYRMVNTDALKQDVGHAMSTMTEIVHVPYSLSYVQKSARSADGSIEHEINMISARVTCTRCVGDHKQGCDICGNEEHKMWSAADDDRPIRQPLCVNRLYQVGIRPEVTMTGARSSKPLQETGKDTAESILKAKESSHFFNTPENYNVHLDHLPEKHYYGYETMTVAAKEKFDACHSARSLPEDERDLLNITDGYDVLQDACTIAGVCMKLYKESSLEKDHLYIVPEKGYERNDRQSAIAIKWMEWVSEQRGINIQHAGNGGEFKIKTTMGRCFKLDGYDLDNLKAYEFNGCHYHGCPKCYKRGDKQQANFKSAEENLAITEKRLADLRTSIEVETIWECELHAMLKADPDMAKWFKNHEEKGPINPHDGFFGGRTGPSALMAKAGNGTKISMADIVSLYPMSCTQQSTLLGHLTSSTPKNRKSYGQNQKTLLHTKASSKSGFYRQKPQTSCTSKKNRRRSIVQLVWEVCRKLPQPQQEVRSQMYSHRRAAQIHSYNNTY</sequence>
<name>A0A915DPC1_9BILA</name>
<proteinExistence type="predicted"/>
<keyword evidence="1" id="KW-1185">Reference proteome</keyword>
<dbReference type="SUPFAM" id="SSF56672">
    <property type="entry name" value="DNA/RNA polymerases"/>
    <property type="match status" value="1"/>
</dbReference>
<dbReference type="Gene3D" id="3.40.960.10">
    <property type="entry name" value="VSR Endonuclease"/>
    <property type="match status" value="1"/>
</dbReference>
<dbReference type="WBParaSite" id="jg21706">
    <property type="protein sequence ID" value="jg21706"/>
    <property type="gene ID" value="jg21706"/>
</dbReference>
<evidence type="ECO:0000313" key="1">
    <source>
        <dbReference type="Proteomes" id="UP000887574"/>
    </source>
</evidence>
<accession>A0A915DPC1</accession>
<reference evidence="2" key="1">
    <citation type="submission" date="2022-11" db="UniProtKB">
        <authorList>
            <consortium name="WormBaseParasite"/>
        </authorList>
    </citation>
    <scope>IDENTIFICATION</scope>
</reference>
<dbReference type="InterPro" id="IPR043502">
    <property type="entry name" value="DNA/RNA_pol_sf"/>
</dbReference>
<evidence type="ECO:0000313" key="2">
    <source>
        <dbReference type="WBParaSite" id="jg21706"/>
    </source>
</evidence>
<dbReference type="Proteomes" id="UP000887574">
    <property type="component" value="Unplaced"/>
</dbReference>
<organism evidence="1 2">
    <name type="scientific">Ditylenchus dipsaci</name>
    <dbReference type="NCBI Taxonomy" id="166011"/>
    <lineage>
        <taxon>Eukaryota</taxon>
        <taxon>Metazoa</taxon>
        <taxon>Ecdysozoa</taxon>
        <taxon>Nematoda</taxon>
        <taxon>Chromadorea</taxon>
        <taxon>Rhabditida</taxon>
        <taxon>Tylenchina</taxon>
        <taxon>Tylenchomorpha</taxon>
        <taxon>Sphaerularioidea</taxon>
        <taxon>Anguinidae</taxon>
        <taxon>Anguininae</taxon>
        <taxon>Ditylenchus</taxon>
    </lineage>
</organism>